<dbReference type="InterPro" id="IPR005904">
    <property type="entry name" value="Hxn_phspho_trans"/>
</dbReference>
<comment type="pathway">
    <text evidence="3 15">Purine metabolism; IMP biosynthesis via salvage pathway; IMP from hypoxanthine: step 1/1.</text>
</comment>
<keyword evidence="10 15" id="KW-0660">Purine salvage</keyword>
<evidence type="ECO:0000256" key="7">
    <source>
        <dbReference type="ARBA" id="ARBA00022676"/>
    </source>
</evidence>
<dbReference type="CDD" id="cd06223">
    <property type="entry name" value="PRTases_typeI"/>
    <property type="match status" value="1"/>
</dbReference>
<dbReference type="GO" id="GO:0046100">
    <property type="term" value="P:hypoxanthine metabolic process"/>
    <property type="evidence" value="ECO:0007669"/>
    <property type="project" value="TreeGrafter"/>
</dbReference>
<dbReference type="NCBIfam" id="TIGR01203">
    <property type="entry name" value="HGPRTase"/>
    <property type="match status" value="1"/>
</dbReference>
<evidence type="ECO:0000256" key="13">
    <source>
        <dbReference type="ARBA" id="ARBA00048811"/>
    </source>
</evidence>
<evidence type="ECO:0000256" key="14">
    <source>
        <dbReference type="ARBA" id="ARBA00049402"/>
    </source>
</evidence>
<dbReference type="PANTHER" id="PTHR43340:SF1">
    <property type="entry name" value="HYPOXANTHINE PHOSPHORIBOSYLTRANSFERASE"/>
    <property type="match status" value="1"/>
</dbReference>
<protein>
    <recommendedName>
        <fullName evidence="15">Hypoxanthine phosphoribosyltransferase</fullName>
        <ecNumber evidence="15">2.4.2.8</ecNumber>
    </recommendedName>
</protein>
<dbReference type="Gene3D" id="3.40.50.2020">
    <property type="match status" value="1"/>
</dbReference>
<evidence type="ECO:0000259" key="16">
    <source>
        <dbReference type="Pfam" id="PF00156"/>
    </source>
</evidence>
<comment type="subcellular location">
    <subcellularLocation>
        <location evidence="2 15">Cytoplasm</location>
    </subcellularLocation>
</comment>
<evidence type="ECO:0000256" key="2">
    <source>
        <dbReference type="ARBA" id="ARBA00004496"/>
    </source>
</evidence>
<keyword evidence="7 15" id="KW-0328">Glycosyltransferase</keyword>
<keyword evidence="12 15" id="KW-0460">Magnesium</keyword>
<dbReference type="GO" id="GO:0032263">
    <property type="term" value="P:GMP salvage"/>
    <property type="evidence" value="ECO:0007669"/>
    <property type="project" value="TreeGrafter"/>
</dbReference>
<dbReference type="SUPFAM" id="SSF53271">
    <property type="entry name" value="PRTase-like"/>
    <property type="match status" value="1"/>
</dbReference>
<sequence length="191" mass="21214">MTPSAEPTAPWYDADIERIILSAEDIADKTAELAKQIDADYADTDGLLLVGLFKGAVMFMADLARALTIPVELEFMDLSSYGSKATSSGVVRVLKDLDTDIRDRHVLVVEDIVDSGLTLSWLLKYLPSRYPASVEVISMVRKPKALEAKVPVKYVGFDVPDEFVVGYGMDFAERYRELPFIGILKPEVYES</sequence>
<evidence type="ECO:0000256" key="12">
    <source>
        <dbReference type="ARBA" id="ARBA00022842"/>
    </source>
</evidence>
<dbReference type="PANTHER" id="PTHR43340">
    <property type="entry name" value="HYPOXANTHINE-GUANINE PHOSPHORIBOSYLTRANSFERASE"/>
    <property type="match status" value="1"/>
</dbReference>
<dbReference type="Proteomes" id="UP000317043">
    <property type="component" value="Unassembled WGS sequence"/>
</dbReference>
<comment type="caution">
    <text evidence="17">The sequence shown here is derived from an EMBL/GenBank/DDBJ whole genome shotgun (WGS) entry which is preliminary data.</text>
</comment>
<evidence type="ECO:0000256" key="8">
    <source>
        <dbReference type="ARBA" id="ARBA00022679"/>
    </source>
</evidence>
<dbReference type="GO" id="GO:0006178">
    <property type="term" value="P:guanine salvage"/>
    <property type="evidence" value="ECO:0007669"/>
    <property type="project" value="TreeGrafter"/>
</dbReference>
<evidence type="ECO:0000256" key="1">
    <source>
        <dbReference type="ARBA" id="ARBA00001946"/>
    </source>
</evidence>
<comment type="catalytic activity">
    <reaction evidence="13">
        <text>GMP + diphosphate = guanine + 5-phospho-alpha-D-ribose 1-diphosphate</text>
        <dbReference type="Rhea" id="RHEA:25424"/>
        <dbReference type="ChEBI" id="CHEBI:16235"/>
        <dbReference type="ChEBI" id="CHEBI:33019"/>
        <dbReference type="ChEBI" id="CHEBI:58017"/>
        <dbReference type="ChEBI" id="CHEBI:58115"/>
        <dbReference type="EC" id="2.4.2.8"/>
    </reaction>
    <physiologicalReaction direction="right-to-left" evidence="13">
        <dbReference type="Rhea" id="RHEA:25426"/>
    </physiologicalReaction>
</comment>
<dbReference type="EC" id="2.4.2.8" evidence="15"/>
<evidence type="ECO:0000256" key="11">
    <source>
        <dbReference type="ARBA" id="ARBA00022741"/>
    </source>
</evidence>
<dbReference type="GO" id="GO:0004422">
    <property type="term" value="F:hypoxanthine phosphoribosyltransferase activity"/>
    <property type="evidence" value="ECO:0007669"/>
    <property type="project" value="InterPro"/>
</dbReference>
<keyword evidence="9 15" id="KW-0479">Metal-binding</keyword>
<dbReference type="GO" id="GO:0000166">
    <property type="term" value="F:nucleotide binding"/>
    <property type="evidence" value="ECO:0007669"/>
    <property type="project" value="UniProtKB-KW"/>
</dbReference>
<name>A0A543AZC9_9ACTN</name>
<dbReference type="RefSeq" id="WP_142041589.1">
    <property type="nucleotide sequence ID" value="NZ_JBHTGS010000001.1"/>
</dbReference>
<dbReference type="OrthoDB" id="9802824at2"/>
<dbReference type="GO" id="GO:0006166">
    <property type="term" value="P:purine ribonucleoside salvage"/>
    <property type="evidence" value="ECO:0007669"/>
    <property type="project" value="UniProtKB-KW"/>
</dbReference>
<reference evidence="17 18" key="1">
    <citation type="submission" date="2019-06" db="EMBL/GenBank/DDBJ databases">
        <title>Sequencing the genomes of 1000 actinobacteria strains.</title>
        <authorList>
            <person name="Klenk H.-P."/>
        </authorList>
    </citation>
    <scope>NUCLEOTIDE SEQUENCE [LARGE SCALE GENOMIC DNA]</scope>
    <source>
        <strain evidence="17 18">DSM 45928</strain>
    </source>
</reference>
<dbReference type="AlphaFoldDB" id="A0A543AZC9"/>
<dbReference type="Pfam" id="PF00156">
    <property type="entry name" value="Pribosyltran"/>
    <property type="match status" value="1"/>
</dbReference>
<feature type="domain" description="Phosphoribosyltransferase" evidence="16">
    <location>
        <begin position="20"/>
        <end position="171"/>
    </location>
</feature>
<dbReference type="FunFam" id="3.40.50.2020:FF:000006">
    <property type="entry name" value="Hypoxanthine phosphoribosyltransferase"/>
    <property type="match status" value="1"/>
</dbReference>
<evidence type="ECO:0000256" key="5">
    <source>
        <dbReference type="ARBA" id="ARBA00008391"/>
    </source>
</evidence>
<gene>
    <name evidence="17" type="ORF">FB566_3507</name>
</gene>
<evidence type="ECO:0000256" key="15">
    <source>
        <dbReference type="RuleBase" id="RU364099"/>
    </source>
</evidence>
<evidence type="ECO:0000313" key="18">
    <source>
        <dbReference type="Proteomes" id="UP000317043"/>
    </source>
</evidence>
<evidence type="ECO:0000256" key="9">
    <source>
        <dbReference type="ARBA" id="ARBA00022723"/>
    </source>
</evidence>
<evidence type="ECO:0000256" key="3">
    <source>
        <dbReference type="ARBA" id="ARBA00004669"/>
    </source>
</evidence>
<evidence type="ECO:0000256" key="4">
    <source>
        <dbReference type="ARBA" id="ARBA00004676"/>
    </source>
</evidence>
<dbReference type="GO" id="GO:0000287">
    <property type="term" value="F:magnesium ion binding"/>
    <property type="evidence" value="ECO:0007669"/>
    <property type="project" value="TreeGrafter"/>
</dbReference>
<dbReference type="InParanoid" id="A0A543AZC9"/>
<evidence type="ECO:0000256" key="10">
    <source>
        <dbReference type="ARBA" id="ARBA00022726"/>
    </source>
</evidence>
<evidence type="ECO:0000313" key="17">
    <source>
        <dbReference type="EMBL" id="TQL77933.1"/>
    </source>
</evidence>
<keyword evidence="6 15" id="KW-0963">Cytoplasm</keyword>
<comment type="cofactor">
    <cofactor evidence="1 15">
        <name>Mg(2+)</name>
        <dbReference type="ChEBI" id="CHEBI:18420"/>
    </cofactor>
</comment>
<comment type="similarity">
    <text evidence="5 15">Belongs to the purine/pyrimidine phosphoribosyltransferase family.</text>
</comment>
<dbReference type="GO" id="GO:0005829">
    <property type="term" value="C:cytosol"/>
    <property type="evidence" value="ECO:0007669"/>
    <property type="project" value="TreeGrafter"/>
</dbReference>
<proteinExistence type="inferred from homology"/>
<dbReference type="InterPro" id="IPR050408">
    <property type="entry name" value="HGPRT"/>
</dbReference>
<dbReference type="GO" id="GO:0032264">
    <property type="term" value="P:IMP salvage"/>
    <property type="evidence" value="ECO:0007669"/>
    <property type="project" value="UniProtKB-UniPathway"/>
</dbReference>
<dbReference type="EMBL" id="VFOW01000001">
    <property type="protein sequence ID" value="TQL77933.1"/>
    <property type="molecule type" value="Genomic_DNA"/>
</dbReference>
<organism evidence="17 18">
    <name type="scientific">Stackebrandtia endophytica</name>
    <dbReference type="NCBI Taxonomy" id="1496996"/>
    <lineage>
        <taxon>Bacteria</taxon>
        <taxon>Bacillati</taxon>
        <taxon>Actinomycetota</taxon>
        <taxon>Actinomycetes</taxon>
        <taxon>Glycomycetales</taxon>
        <taxon>Glycomycetaceae</taxon>
        <taxon>Stackebrandtia</taxon>
    </lineage>
</organism>
<dbReference type="FunCoup" id="A0A543AZC9">
    <property type="interactions" value="216"/>
</dbReference>
<evidence type="ECO:0000256" key="6">
    <source>
        <dbReference type="ARBA" id="ARBA00022490"/>
    </source>
</evidence>
<comment type="catalytic activity">
    <reaction evidence="14">
        <text>IMP + diphosphate = hypoxanthine + 5-phospho-alpha-D-ribose 1-diphosphate</text>
        <dbReference type="Rhea" id="RHEA:17973"/>
        <dbReference type="ChEBI" id="CHEBI:17368"/>
        <dbReference type="ChEBI" id="CHEBI:33019"/>
        <dbReference type="ChEBI" id="CHEBI:58017"/>
        <dbReference type="ChEBI" id="CHEBI:58053"/>
        <dbReference type="EC" id="2.4.2.8"/>
    </reaction>
    <physiologicalReaction direction="right-to-left" evidence="14">
        <dbReference type="Rhea" id="RHEA:17975"/>
    </physiologicalReaction>
</comment>
<dbReference type="InterPro" id="IPR000836">
    <property type="entry name" value="PRTase_dom"/>
</dbReference>
<keyword evidence="8 15" id="KW-0808">Transferase</keyword>
<keyword evidence="18" id="KW-1185">Reference proteome</keyword>
<accession>A0A543AZC9</accession>
<dbReference type="InterPro" id="IPR029057">
    <property type="entry name" value="PRTase-like"/>
</dbReference>
<keyword evidence="11 15" id="KW-0547">Nucleotide-binding</keyword>
<dbReference type="GO" id="GO:0052657">
    <property type="term" value="F:guanine phosphoribosyltransferase activity"/>
    <property type="evidence" value="ECO:0007669"/>
    <property type="project" value="RHEA"/>
</dbReference>
<comment type="pathway">
    <text evidence="4">Purine metabolism; GMP biosynthesis via salvage pathway; GMP from guanine: step 1/1.</text>
</comment>
<dbReference type="UniPathway" id="UPA00591">
    <property type="reaction ID" value="UER00648"/>
</dbReference>